<sequence>MSILARPHQMPVRIVTGAFILNSGLGKLRNTEEMADGIHGTAATAYPFLKEWEPQKFTRTLGTAEVAIGATLLLPFVPSLLAGTALTGFASGLLGLYLKIPGMREEGSLRPTQQGLPLAKDSWMLGIGLSLVLEALGGKRRCRTD</sequence>
<dbReference type="RefSeq" id="WP_122192378.1">
    <property type="nucleotide sequence ID" value="NZ_JBHSKC010000024.1"/>
</dbReference>
<dbReference type="OrthoDB" id="3267263at2"/>
<dbReference type="EMBL" id="RFFG01000001">
    <property type="protein sequence ID" value="RMI47936.1"/>
    <property type="molecule type" value="Genomic_DNA"/>
</dbReference>
<name>A0A3M2MEQ9_9ACTN</name>
<evidence type="ECO:0000256" key="1">
    <source>
        <dbReference type="SAM" id="Phobius"/>
    </source>
</evidence>
<gene>
    <name evidence="2" type="ORF">EBO15_00920</name>
</gene>
<dbReference type="Proteomes" id="UP000282674">
    <property type="component" value="Unassembled WGS sequence"/>
</dbReference>
<accession>A0A3M2MEQ9</accession>
<evidence type="ECO:0000313" key="2">
    <source>
        <dbReference type="EMBL" id="RMI47936.1"/>
    </source>
</evidence>
<comment type="caution">
    <text evidence="2">The sequence shown here is derived from an EMBL/GenBank/DDBJ whole genome shotgun (WGS) entry which is preliminary data.</text>
</comment>
<reference evidence="2 3" key="1">
    <citation type="submission" date="2018-10" db="EMBL/GenBank/DDBJ databases">
        <title>Isolation from soil.</title>
        <authorList>
            <person name="Hu J."/>
        </authorList>
    </citation>
    <scope>NUCLEOTIDE SEQUENCE [LARGE SCALE GENOMIC DNA]</scope>
    <source>
        <strain evidence="2 3">NEAU-Ht49</strain>
    </source>
</reference>
<keyword evidence="1" id="KW-0812">Transmembrane</keyword>
<dbReference type="AlphaFoldDB" id="A0A3M2MEQ9"/>
<evidence type="ECO:0000313" key="3">
    <source>
        <dbReference type="Proteomes" id="UP000282674"/>
    </source>
</evidence>
<feature type="transmembrane region" description="Helical" evidence="1">
    <location>
        <begin position="80"/>
        <end position="100"/>
    </location>
</feature>
<evidence type="ECO:0008006" key="4">
    <source>
        <dbReference type="Google" id="ProtNLM"/>
    </source>
</evidence>
<keyword evidence="3" id="KW-1185">Reference proteome</keyword>
<organism evidence="2 3">
    <name type="scientific">Actinomadura harenae</name>
    <dbReference type="NCBI Taxonomy" id="2483351"/>
    <lineage>
        <taxon>Bacteria</taxon>
        <taxon>Bacillati</taxon>
        <taxon>Actinomycetota</taxon>
        <taxon>Actinomycetes</taxon>
        <taxon>Streptosporangiales</taxon>
        <taxon>Thermomonosporaceae</taxon>
        <taxon>Actinomadura</taxon>
    </lineage>
</organism>
<proteinExistence type="predicted"/>
<keyword evidence="1" id="KW-0472">Membrane</keyword>
<keyword evidence="1" id="KW-1133">Transmembrane helix</keyword>
<protein>
    <recommendedName>
        <fullName evidence="4">DoxX family membrane protein</fullName>
    </recommendedName>
</protein>